<dbReference type="SUPFAM" id="SSF75005">
    <property type="entry name" value="Arabinanase/levansucrase/invertase"/>
    <property type="match status" value="1"/>
</dbReference>
<feature type="domain" description="Beta-xylosidase C-terminal Concanavalin A-like" evidence="5">
    <location>
        <begin position="324"/>
        <end position="527"/>
    </location>
</feature>
<accession>A0AA40F501</accession>
<keyword evidence="2 4" id="KW-0378">Hydrolase</keyword>
<evidence type="ECO:0000259" key="5">
    <source>
        <dbReference type="Pfam" id="PF17851"/>
    </source>
</evidence>
<evidence type="ECO:0000256" key="4">
    <source>
        <dbReference type="RuleBase" id="RU361187"/>
    </source>
</evidence>
<evidence type="ECO:0000313" key="6">
    <source>
        <dbReference type="EMBL" id="KAK0751353.1"/>
    </source>
</evidence>
<protein>
    <submittedName>
        <fullName evidence="6">Glycosyl hydrolase</fullName>
    </submittedName>
</protein>
<dbReference type="PANTHER" id="PTHR42812">
    <property type="entry name" value="BETA-XYLOSIDASE"/>
    <property type="match status" value="1"/>
</dbReference>
<feature type="non-terminal residue" evidence="6">
    <location>
        <position position="532"/>
    </location>
</feature>
<dbReference type="Gene3D" id="2.60.120.200">
    <property type="match status" value="1"/>
</dbReference>
<comment type="similarity">
    <text evidence="1 4">Belongs to the glycosyl hydrolase 43 family.</text>
</comment>
<dbReference type="EMBL" id="JAUKUD010000002">
    <property type="protein sequence ID" value="KAK0751353.1"/>
    <property type="molecule type" value="Genomic_DNA"/>
</dbReference>
<dbReference type="Proteomes" id="UP001172155">
    <property type="component" value="Unassembled WGS sequence"/>
</dbReference>
<evidence type="ECO:0000256" key="2">
    <source>
        <dbReference type="ARBA" id="ARBA00022801"/>
    </source>
</evidence>
<evidence type="ECO:0000313" key="7">
    <source>
        <dbReference type="Proteomes" id="UP001172155"/>
    </source>
</evidence>
<dbReference type="GO" id="GO:0004553">
    <property type="term" value="F:hydrolase activity, hydrolyzing O-glycosyl compounds"/>
    <property type="evidence" value="ECO:0007669"/>
    <property type="project" value="InterPro"/>
</dbReference>
<gene>
    <name evidence="6" type="ORF">B0T18DRAFT_305536</name>
</gene>
<evidence type="ECO:0000256" key="1">
    <source>
        <dbReference type="ARBA" id="ARBA00009865"/>
    </source>
</evidence>
<organism evidence="6 7">
    <name type="scientific">Schizothecium vesticola</name>
    <dbReference type="NCBI Taxonomy" id="314040"/>
    <lineage>
        <taxon>Eukaryota</taxon>
        <taxon>Fungi</taxon>
        <taxon>Dikarya</taxon>
        <taxon>Ascomycota</taxon>
        <taxon>Pezizomycotina</taxon>
        <taxon>Sordariomycetes</taxon>
        <taxon>Sordariomycetidae</taxon>
        <taxon>Sordariales</taxon>
        <taxon>Schizotheciaceae</taxon>
        <taxon>Schizothecium</taxon>
    </lineage>
</organism>
<comment type="caution">
    <text evidence="6">The sequence shown here is derived from an EMBL/GenBank/DDBJ whole genome shotgun (WGS) entry which is preliminary data.</text>
</comment>
<dbReference type="InterPro" id="IPR013320">
    <property type="entry name" value="ConA-like_dom_sf"/>
</dbReference>
<keyword evidence="3 4" id="KW-0326">Glycosidase</keyword>
<dbReference type="AlphaFoldDB" id="A0AA40F501"/>
<proteinExistence type="inferred from homology"/>
<dbReference type="Pfam" id="PF04616">
    <property type="entry name" value="Glyco_hydro_43"/>
    <property type="match status" value="1"/>
</dbReference>
<dbReference type="GO" id="GO:0005975">
    <property type="term" value="P:carbohydrate metabolic process"/>
    <property type="evidence" value="ECO:0007669"/>
    <property type="project" value="InterPro"/>
</dbReference>
<dbReference type="InterPro" id="IPR041542">
    <property type="entry name" value="GH43_C2"/>
</dbReference>
<dbReference type="InterPro" id="IPR023296">
    <property type="entry name" value="Glyco_hydro_beta-prop_sf"/>
</dbReference>
<dbReference type="PANTHER" id="PTHR42812:SF15">
    <property type="entry name" value="HYDROLASE, PUTATIVE (AFU_ORTHOLOGUE AFUA_2G00930)-RELATED"/>
    <property type="match status" value="1"/>
</dbReference>
<sequence length="532" mass="57515">RAATLTNPVLWQDHPDLDVFRINSTFFYSSSSFHHSPGAPLLTSPDLARWTPISHSVPSLTPFGAQFTLSPGSRAYVKGIWASTLRYRPLTDTFYWLGCISGTGRTHITTLSNTRGGTTPPSTWNWTSSSTPPLPQCYYDAGLLVDVDDPSQPMYVAYGNPRISIAQLAVSASGALSEVKSQTVYDPGSGTTLEGARLYRVNGTYYIFTTRPADAEFVLRSKSVWGPYERKALVERIKGPGGMVNVGFAHQGGMVDTMDGRWFYAAFLDSYPGGRIPVVAPLEWVDGWPRVVTDAQGRWGAGYEVPVVGVEGVGGKGDGGVGVDEFKGGRLGEEWEWNHEPERSKFRLEGGAGGLVLGTVDVTGDLFQARNTLTRRIVGPKSGGTFRVDVAGMKDGDRMGAVLWRDRAAYIGVWKEGSAAKVVVVTGLTMAEGTWETTGKGSVVATGPTLKTGEEVWLRVEADITPAFGTSTERTATFSYSLDGKTFVKLGPAAGMTNSWRYFTGYRFAVFNHATKALGGEVKVKSFALSML</sequence>
<dbReference type="SUPFAM" id="SSF49899">
    <property type="entry name" value="Concanavalin A-like lectins/glucanases"/>
    <property type="match status" value="1"/>
</dbReference>
<reference evidence="6" key="1">
    <citation type="submission" date="2023-06" db="EMBL/GenBank/DDBJ databases">
        <title>Genome-scale phylogeny and comparative genomics of the fungal order Sordariales.</title>
        <authorList>
            <consortium name="Lawrence Berkeley National Laboratory"/>
            <person name="Hensen N."/>
            <person name="Bonometti L."/>
            <person name="Westerberg I."/>
            <person name="Brannstrom I.O."/>
            <person name="Guillou S."/>
            <person name="Cros-Aarteil S."/>
            <person name="Calhoun S."/>
            <person name="Haridas S."/>
            <person name="Kuo A."/>
            <person name="Mondo S."/>
            <person name="Pangilinan J."/>
            <person name="Riley R."/>
            <person name="LaButti K."/>
            <person name="Andreopoulos B."/>
            <person name="Lipzen A."/>
            <person name="Chen C."/>
            <person name="Yanf M."/>
            <person name="Daum C."/>
            <person name="Ng V."/>
            <person name="Clum A."/>
            <person name="Steindorff A."/>
            <person name="Ohm R."/>
            <person name="Martin F."/>
            <person name="Silar P."/>
            <person name="Natvig D."/>
            <person name="Lalanne C."/>
            <person name="Gautier V."/>
            <person name="Ament-velasquez S.L."/>
            <person name="Kruys A."/>
            <person name="Hutchinson M.I."/>
            <person name="Powell A.J."/>
            <person name="Barry K."/>
            <person name="Miller A.N."/>
            <person name="Grigoriev I.V."/>
            <person name="Debuchy R."/>
            <person name="Gladieux P."/>
            <person name="Thoren M.H."/>
            <person name="Johannesson H."/>
        </authorList>
    </citation>
    <scope>NUCLEOTIDE SEQUENCE</scope>
    <source>
        <strain evidence="6">SMH3187-1</strain>
    </source>
</reference>
<dbReference type="InterPro" id="IPR006710">
    <property type="entry name" value="Glyco_hydro_43"/>
</dbReference>
<dbReference type="InterPro" id="IPR051795">
    <property type="entry name" value="Glycosyl_Hydrlase_43"/>
</dbReference>
<name>A0AA40F501_9PEZI</name>
<feature type="non-terminal residue" evidence="6">
    <location>
        <position position="1"/>
    </location>
</feature>
<dbReference type="Pfam" id="PF17851">
    <property type="entry name" value="GH43_C2"/>
    <property type="match status" value="1"/>
</dbReference>
<evidence type="ECO:0000256" key="3">
    <source>
        <dbReference type="ARBA" id="ARBA00023295"/>
    </source>
</evidence>
<keyword evidence="7" id="KW-1185">Reference proteome</keyword>
<dbReference type="Gene3D" id="2.115.10.20">
    <property type="entry name" value="Glycosyl hydrolase domain, family 43"/>
    <property type="match status" value="1"/>
</dbReference>